<sequence>MPMPSRKESVNEEIPTASSLGDALLYATMCIVGLPVEVQVKDGSLYLRHLAHCLLRKGPRVGLDRLVNRYFPAPDRRSFWWMFTEGVVLKKATKVGKGKCLTNLALGDCVDTLIVLSSDLVQVVVKGFILPAEGVVDRVSGKSAESVNHVESHSCSREIESEEKGSTFHNSDASRQDTGCQADGDKEDNPIFEVAHGAPSSPISNSNGRNSDLSSLPVRLATQESEASQASISSDTRTSVCSTSSTLASDTTTTNSCANGLVPPIPKKIKAGSIITKESKLNPGAKDFTPSTANFRQALAPVPRLISPSQMSNSLSMVPAVGAQLGNEMNSLASRFSVPSKVVPYNNLIVAQPGNGTNYSRPVPDIFLFLHGANSRNTIHATRAASASPSSSEYNEVSRCGSIELYNGTAYAAAYGTPLS</sequence>
<keyword evidence="3" id="KW-1185">Reference proteome</keyword>
<protein>
    <submittedName>
        <fullName evidence="2">Uncharacterized protein</fullName>
    </submittedName>
</protein>
<comment type="caution">
    <text evidence="2">The sequence shown here is derived from an EMBL/GenBank/DDBJ whole genome shotgun (WGS) entry which is preliminary data.</text>
</comment>
<dbReference type="InterPro" id="IPR045117">
    <property type="entry name" value="ATXN2-like"/>
</dbReference>
<dbReference type="PANTHER" id="PTHR12854:SF12">
    <property type="entry name" value="POLYADENYLATE-BINDING PROTEIN INTERACTING PROTEIN"/>
    <property type="match status" value="1"/>
</dbReference>
<dbReference type="PANTHER" id="PTHR12854">
    <property type="entry name" value="ATAXIN 2-RELATED"/>
    <property type="match status" value="1"/>
</dbReference>
<feature type="region of interest" description="Disordered" evidence="1">
    <location>
        <begin position="150"/>
        <end position="214"/>
    </location>
</feature>
<organism evidence="2 3">
    <name type="scientific">Zingiber officinale</name>
    <name type="common">Ginger</name>
    <name type="synonym">Amomum zingiber</name>
    <dbReference type="NCBI Taxonomy" id="94328"/>
    <lineage>
        <taxon>Eukaryota</taxon>
        <taxon>Viridiplantae</taxon>
        <taxon>Streptophyta</taxon>
        <taxon>Embryophyta</taxon>
        <taxon>Tracheophyta</taxon>
        <taxon>Spermatophyta</taxon>
        <taxon>Magnoliopsida</taxon>
        <taxon>Liliopsida</taxon>
        <taxon>Zingiberales</taxon>
        <taxon>Zingiberaceae</taxon>
        <taxon>Zingiber</taxon>
    </lineage>
</organism>
<evidence type="ECO:0000256" key="1">
    <source>
        <dbReference type="SAM" id="MobiDB-lite"/>
    </source>
</evidence>
<proteinExistence type="predicted"/>
<evidence type="ECO:0000313" key="2">
    <source>
        <dbReference type="EMBL" id="KAG6497056.1"/>
    </source>
</evidence>
<feature type="compositionally biased region" description="Basic and acidic residues" evidence="1">
    <location>
        <begin position="150"/>
        <end position="166"/>
    </location>
</feature>
<dbReference type="AlphaFoldDB" id="A0A8J5G010"/>
<feature type="compositionally biased region" description="Polar residues" evidence="1">
    <location>
        <begin position="201"/>
        <end position="214"/>
    </location>
</feature>
<accession>A0A8J5G010</accession>
<dbReference type="GO" id="GO:0010494">
    <property type="term" value="C:cytoplasmic stress granule"/>
    <property type="evidence" value="ECO:0007669"/>
    <property type="project" value="TreeGrafter"/>
</dbReference>
<evidence type="ECO:0000313" key="3">
    <source>
        <dbReference type="Proteomes" id="UP000734854"/>
    </source>
</evidence>
<dbReference type="GO" id="GO:0003729">
    <property type="term" value="F:mRNA binding"/>
    <property type="evidence" value="ECO:0007669"/>
    <property type="project" value="TreeGrafter"/>
</dbReference>
<reference evidence="2 3" key="1">
    <citation type="submission" date="2020-08" db="EMBL/GenBank/DDBJ databases">
        <title>Plant Genome Project.</title>
        <authorList>
            <person name="Zhang R.-G."/>
        </authorList>
    </citation>
    <scope>NUCLEOTIDE SEQUENCE [LARGE SCALE GENOMIC DNA]</scope>
    <source>
        <tissue evidence="2">Rhizome</tissue>
    </source>
</reference>
<gene>
    <name evidence="2" type="ORF">ZIOFF_044942</name>
</gene>
<dbReference type="Proteomes" id="UP000734854">
    <property type="component" value="Unassembled WGS sequence"/>
</dbReference>
<name>A0A8J5G010_ZINOF</name>
<feature type="compositionally biased region" description="Polar residues" evidence="1">
    <location>
        <begin position="167"/>
        <end position="179"/>
    </location>
</feature>
<dbReference type="GO" id="GO:0034063">
    <property type="term" value="P:stress granule assembly"/>
    <property type="evidence" value="ECO:0007669"/>
    <property type="project" value="TreeGrafter"/>
</dbReference>
<dbReference type="EMBL" id="JACMSC010000012">
    <property type="protein sequence ID" value="KAG6497056.1"/>
    <property type="molecule type" value="Genomic_DNA"/>
</dbReference>